<dbReference type="Proteomes" id="UP000694393">
    <property type="component" value="Unplaced"/>
</dbReference>
<name>A0A8C8RXJ0_9SAUR</name>
<accession>A0A8C8RXJ0</accession>
<sequence length="171" mass="19027">VCNSRAKFGPLLLDGCHSVCPFGTVIFALDTYIAAVYEHSVILPNVTGSPVSSDDALALMNKNMDILEKAIKEAAQQGAHIIVTPEDGIYGWVFKRDTIFPYLEDIPDPQMNWIPCTDPERYHIEVSLPRLRQDTNVQCGGVEEGRIKVTVMRTPGFTVKIQVEFEVCICL</sequence>
<evidence type="ECO:0000259" key="2">
    <source>
        <dbReference type="PROSITE" id="PS50263"/>
    </source>
</evidence>
<keyword evidence="4" id="KW-1185">Reference proteome</keyword>
<dbReference type="PANTHER" id="PTHR10609">
    <property type="entry name" value="BIOTINIDASE-RELATED"/>
    <property type="match status" value="1"/>
</dbReference>
<evidence type="ECO:0000313" key="4">
    <source>
        <dbReference type="Proteomes" id="UP000694393"/>
    </source>
</evidence>
<comment type="similarity">
    <text evidence="1">Belongs to the carbon-nitrogen hydrolase superfamily. BTD/VNN family.</text>
</comment>
<reference evidence="3" key="2">
    <citation type="submission" date="2025-09" db="UniProtKB">
        <authorList>
            <consortium name="Ensembl"/>
        </authorList>
    </citation>
    <scope>IDENTIFICATION</scope>
</reference>
<evidence type="ECO:0000256" key="1">
    <source>
        <dbReference type="ARBA" id="ARBA00008225"/>
    </source>
</evidence>
<dbReference type="AlphaFoldDB" id="A0A8C8RXJ0"/>
<organism evidence="3 4">
    <name type="scientific">Pelusios castaneus</name>
    <name type="common">West African mud turtle</name>
    <dbReference type="NCBI Taxonomy" id="367368"/>
    <lineage>
        <taxon>Eukaryota</taxon>
        <taxon>Metazoa</taxon>
        <taxon>Chordata</taxon>
        <taxon>Craniata</taxon>
        <taxon>Vertebrata</taxon>
        <taxon>Euteleostomi</taxon>
        <taxon>Archelosauria</taxon>
        <taxon>Testudinata</taxon>
        <taxon>Testudines</taxon>
        <taxon>Pleurodira</taxon>
        <taxon>Pelomedusidae</taxon>
        <taxon>Pelusios</taxon>
    </lineage>
</organism>
<proteinExistence type="inferred from homology"/>
<dbReference type="PROSITE" id="PS50263">
    <property type="entry name" value="CN_HYDROLASE"/>
    <property type="match status" value="1"/>
</dbReference>
<evidence type="ECO:0000313" key="3">
    <source>
        <dbReference type="Ensembl" id="ENSPCEP00000011932.1"/>
    </source>
</evidence>
<dbReference type="GO" id="GO:0017159">
    <property type="term" value="F:pantetheine hydrolase activity"/>
    <property type="evidence" value="ECO:0007669"/>
    <property type="project" value="TreeGrafter"/>
</dbReference>
<dbReference type="InterPro" id="IPR036526">
    <property type="entry name" value="C-N_Hydrolase_sf"/>
</dbReference>
<dbReference type="Ensembl" id="ENSPCET00000012343.1">
    <property type="protein sequence ID" value="ENSPCEP00000011932.1"/>
    <property type="gene ID" value="ENSPCEG00000009388.1"/>
</dbReference>
<dbReference type="InterPro" id="IPR003010">
    <property type="entry name" value="C-N_Hydrolase"/>
</dbReference>
<protein>
    <recommendedName>
        <fullName evidence="2">CN hydrolase domain-containing protein</fullName>
    </recommendedName>
</protein>
<dbReference type="InterPro" id="IPR040154">
    <property type="entry name" value="Biotinidase/VNN"/>
</dbReference>
<dbReference type="GO" id="GO:0015939">
    <property type="term" value="P:pantothenate metabolic process"/>
    <property type="evidence" value="ECO:0007669"/>
    <property type="project" value="TreeGrafter"/>
</dbReference>
<reference evidence="3" key="1">
    <citation type="submission" date="2025-08" db="UniProtKB">
        <authorList>
            <consortium name="Ensembl"/>
        </authorList>
    </citation>
    <scope>IDENTIFICATION</scope>
</reference>
<dbReference type="SUPFAM" id="SSF56317">
    <property type="entry name" value="Carbon-nitrogen hydrolase"/>
    <property type="match status" value="1"/>
</dbReference>
<dbReference type="Gene3D" id="3.60.110.10">
    <property type="entry name" value="Carbon-nitrogen hydrolase"/>
    <property type="match status" value="1"/>
</dbReference>
<feature type="domain" description="CN hydrolase" evidence="2">
    <location>
        <begin position="46"/>
        <end position="171"/>
    </location>
</feature>
<dbReference type="PANTHER" id="PTHR10609:SF27">
    <property type="entry name" value="CN HYDROLASE DOMAIN-CONTAINING PROTEIN-RELATED"/>
    <property type="match status" value="1"/>
</dbReference>